<name>A0ABY4P414_9PSEU</name>
<dbReference type="EMBL" id="CP091196">
    <property type="protein sequence ID" value="UQS26948.1"/>
    <property type="molecule type" value="Genomic_DNA"/>
</dbReference>
<dbReference type="Proteomes" id="UP000830158">
    <property type="component" value="Chromosome"/>
</dbReference>
<reference evidence="2" key="1">
    <citation type="submission" date="2022-01" db="EMBL/GenBank/DDBJ databases">
        <title>PSI-footprinting approach for the identification of protein synthesis inhibitor producers.</title>
        <authorList>
            <person name="Handel F."/>
            <person name="Kulik A."/>
            <person name="Wex K.W."/>
            <person name="Berscheid A."/>
            <person name="Saur J.S."/>
            <person name="Winkler A."/>
            <person name="Wibberg D."/>
            <person name="Kalinowski J."/>
            <person name="Broetz-Oesterhelt H."/>
            <person name="Mast Y."/>
        </authorList>
    </citation>
    <scope>NUCLEOTIDE SEQUENCE</scope>
    <source>
        <strain evidence="2">KNN 49.3e</strain>
    </source>
</reference>
<evidence type="ECO:0000313" key="3">
    <source>
        <dbReference type="Proteomes" id="UP000830158"/>
    </source>
</evidence>
<dbReference type="RefSeq" id="WP_240323470.1">
    <property type="nucleotide sequence ID" value="NZ_CP091196.1"/>
</dbReference>
<evidence type="ECO:0000313" key="2">
    <source>
        <dbReference type="EMBL" id="UQS26948.1"/>
    </source>
</evidence>
<gene>
    <name evidence="2" type="ORF">L1857_31190</name>
</gene>
<feature type="region of interest" description="Disordered" evidence="1">
    <location>
        <begin position="22"/>
        <end position="47"/>
    </location>
</feature>
<evidence type="ECO:0000256" key="1">
    <source>
        <dbReference type="SAM" id="MobiDB-lite"/>
    </source>
</evidence>
<feature type="compositionally biased region" description="Polar residues" evidence="1">
    <location>
        <begin position="22"/>
        <end position="39"/>
    </location>
</feature>
<organism evidence="2 3">
    <name type="scientific">Amycolatopsis thermalba</name>
    <dbReference type="NCBI Taxonomy" id="944492"/>
    <lineage>
        <taxon>Bacteria</taxon>
        <taxon>Bacillati</taxon>
        <taxon>Actinomycetota</taxon>
        <taxon>Actinomycetes</taxon>
        <taxon>Pseudonocardiales</taxon>
        <taxon>Pseudonocardiaceae</taxon>
        <taxon>Amycolatopsis</taxon>
    </lineage>
</organism>
<protein>
    <submittedName>
        <fullName evidence="2">Uncharacterized protein</fullName>
    </submittedName>
</protein>
<keyword evidence="3" id="KW-1185">Reference proteome</keyword>
<accession>A0ABY4P414</accession>
<sequence length="87" mass="9362">MAPTVRIANRSQSRPLGALAFTNATTSHPTAISSATSRKATNRFGRRHNAQFRGSMARRVLNASRFVFGSALPGAAWRGTELRSSMG</sequence>
<proteinExistence type="predicted"/>